<comment type="caution">
    <text evidence="1">The sequence shown here is derived from an EMBL/GenBank/DDBJ whole genome shotgun (WGS) entry which is preliminary data.</text>
</comment>
<protein>
    <submittedName>
        <fullName evidence="1">Uncharacterized protein</fullName>
    </submittedName>
</protein>
<sequence length="119" mass="13301">MDMDDIEIEMHCAFDCHDHRPLKSASAHVLVQSIVILGAGVDLVRWVERQSGILSLSLHVTGLCGDAAQETVRQTTDTSADSMLCRDLLLFLIVCRELQSVWRREMVPKAVLLKTREVG</sequence>
<gene>
    <name evidence="1" type="ORF">RRG08_063723</name>
</gene>
<evidence type="ECO:0000313" key="1">
    <source>
        <dbReference type="EMBL" id="KAK3776180.1"/>
    </source>
</evidence>
<proteinExistence type="predicted"/>
<reference evidence="1" key="1">
    <citation type="journal article" date="2023" name="G3 (Bethesda)">
        <title>A reference genome for the long-term kleptoplast-retaining sea slug Elysia crispata morphotype clarki.</title>
        <authorList>
            <person name="Eastman K.E."/>
            <person name="Pendleton A.L."/>
            <person name="Shaikh M.A."/>
            <person name="Suttiyut T."/>
            <person name="Ogas R."/>
            <person name="Tomko P."/>
            <person name="Gavelis G."/>
            <person name="Widhalm J.R."/>
            <person name="Wisecaver J.H."/>
        </authorList>
    </citation>
    <scope>NUCLEOTIDE SEQUENCE</scope>
    <source>
        <strain evidence="1">ECLA1</strain>
    </source>
</reference>
<organism evidence="1 2">
    <name type="scientific">Elysia crispata</name>
    <name type="common">lettuce slug</name>
    <dbReference type="NCBI Taxonomy" id="231223"/>
    <lineage>
        <taxon>Eukaryota</taxon>
        <taxon>Metazoa</taxon>
        <taxon>Spiralia</taxon>
        <taxon>Lophotrochozoa</taxon>
        <taxon>Mollusca</taxon>
        <taxon>Gastropoda</taxon>
        <taxon>Heterobranchia</taxon>
        <taxon>Euthyneura</taxon>
        <taxon>Panpulmonata</taxon>
        <taxon>Sacoglossa</taxon>
        <taxon>Placobranchoidea</taxon>
        <taxon>Plakobranchidae</taxon>
        <taxon>Elysia</taxon>
    </lineage>
</organism>
<evidence type="ECO:0000313" key="2">
    <source>
        <dbReference type="Proteomes" id="UP001283361"/>
    </source>
</evidence>
<dbReference type="Proteomes" id="UP001283361">
    <property type="component" value="Unassembled WGS sequence"/>
</dbReference>
<dbReference type="EMBL" id="JAWDGP010003243">
    <property type="protein sequence ID" value="KAK3776180.1"/>
    <property type="molecule type" value="Genomic_DNA"/>
</dbReference>
<keyword evidence="2" id="KW-1185">Reference proteome</keyword>
<accession>A0AAE0ZV80</accession>
<name>A0AAE0ZV80_9GAST</name>
<dbReference type="AlphaFoldDB" id="A0AAE0ZV80"/>